<gene>
    <name evidence="2" type="ORF">XELAEV_18038660mg</name>
</gene>
<feature type="region of interest" description="Disordered" evidence="1">
    <location>
        <begin position="1"/>
        <end position="71"/>
    </location>
</feature>
<reference evidence="3" key="1">
    <citation type="journal article" date="2016" name="Nature">
        <title>Genome evolution in the allotetraploid frog Xenopus laevis.</title>
        <authorList>
            <person name="Session A.M."/>
            <person name="Uno Y."/>
            <person name="Kwon T."/>
            <person name="Chapman J.A."/>
            <person name="Toyoda A."/>
            <person name="Takahashi S."/>
            <person name="Fukui A."/>
            <person name="Hikosaka A."/>
            <person name="Suzuki A."/>
            <person name="Kondo M."/>
            <person name="van Heeringen S.J."/>
            <person name="Quigley I."/>
            <person name="Heinz S."/>
            <person name="Ogino H."/>
            <person name="Ochi H."/>
            <person name="Hellsten U."/>
            <person name="Lyons J.B."/>
            <person name="Simakov O."/>
            <person name="Putnam N."/>
            <person name="Stites J."/>
            <person name="Kuroki Y."/>
            <person name="Tanaka T."/>
            <person name="Michiue T."/>
            <person name="Watanabe M."/>
            <person name="Bogdanovic O."/>
            <person name="Lister R."/>
            <person name="Georgiou G."/>
            <person name="Paranjpe S.S."/>
            <person name="van Kruijsbergen I."/>
            <person name="Shu S."/>
            <person name="Carlson J."/>
            <person name="Kinoshita T."/>
            <person name="Ohta Y."/>
            <person name="Mawaribuchi S."/>
            <person name="Jenkins J."/>
            <person name="Grimwood J."/>
            <person name="Schmutz J."/>
            <person name="Mitros T."/>
            <person name="Mozaffari S.V."/>
            <person name="Suzuki Y."/>
            <person name="Haramoto Y."/>
            <person name="Yamamoto T.S."/>
            <person name="Takagi C."/>
            <person name="Heald R."/>
            <person name="Miller K."/>
            <person name="Haudenschild C."/>
            <person name="Kitzman J."/>
            <person name="Nakayama T."/>
            <person name="Izutsu Y."/>
            <person name="Robert J."/>
            <person name="Fortriede J."/>
            <person name="Burns K."/>
            <person name="Lotay V."/>
            <person name="Karimi K."/>
            <person name="Yasuoka Y."/>
            <person name="Dichmann D.S."/>
            <person name="Flajnik M.F."/>
            <person name="Houston D.W."/>
            <person name="Shendure J."/>
            <person name="DuPasquier L."/>
            <person name="Vize P.D."/>
            <person name="Zorn A.M."/>
            <person name="Ito M."/>
            <person name="Marcotte E.M."/>
            <person name="Wallingford J.B."/>
            <person name="Ito Y."/>
            <person name="Asashima M."/>
            <person name="Ueno N."/>
            <person name="Matsuda Y."/>
            <person name="Veenstra G.J."/>
            <person name="Fujiyama A."/>
            <person name="Harland R.M."/>
            <person name="Taira M."/>
            <person name="Rokhsar D.S."/>
        </authorList>
    </citation>
    <scope>NUCLEOTIDE SEQUENCE [LARGE SCALE GENOMIC DNA]</scope>
    <source>
        <strain evidence="3">J</strain>
    </source>
</reference>
<feature type="region of interest" description="Disordered" evidence="1">
    <location>
        <begin position="94"/>
        <end position="130"/>
    </location>
</feature>
<accession>A0A974C7L9</accession>
<dbReference type="EMBL" id="CM004480">
    <property type="protein sequence ID" value="OCT67365.1"/>
    <property type="molecule type" value="Genomic_DNA"/>
</dbReference>
<dbReference type="Proteomes" id="UP000694892">
    <property type="component" value="Chromosome 8L"/>
</dbReference>
<proteinExistence type="predicted"/>
<feature type="compositionally biased region" description="Basic and acidic residues" evidence="1">
    <location>
        <begin position="96"/>
        <end position="110"/>
    </location>
</feature>
<organism evidence="2 3">
    <name type="scientific">Xenopus laevis</name>
    <name type="common">African clawed frog</name>
    <dbReference type="NCBI Taxonomy" id="8355"/>
    <lineage>
        <taxon>Eukaryota</taxon>
        <taxon>Metazoa</taxon>
        <taxon>Chordata</taxon>
        <taxon>Craniata</taxon>
        <taxon>Vertebrata</taxon>
        <taxon>Euteleostomi</taxon>
        <taxon>Amphibia</taxon>
        <taxon>Batrachia</taxon>
        <taxon>Anura</taxon>
        <taxon>Pipoidea</taxon>
        <taxon>Pipidae</taxon>
        <taxon>Xenopodinae</taxon>
        <taxon>Xenopus</taxon>
        <taxon>Xenopus</taxon>
    </lineage>
</organism>
<feature type="compositionally biased region" description="Basic and acidic residues" evidence="1">
    <location>
        <begin position="1"/>
        <end position="10"/>
    </location>
</feature>
<sequence length="130" mass="14889">MRSFSKEESGQKGLRKPLSDILDTRETSVVPEESPVPQKKIPKEESTRKGCKRPLSDILDNQPDENKRFKPDRAVINKTPIMIDGIGNYKMMPKTSEAERLLPDAQKKEEGEENGDEPKKKKFRNVSQHQ</sequence>
<evidence type="ECO:0000256" key="1">
    <source>
        <dbReference type="SAM" id="MobiDB-lite"/>
    </source>
</evidence>
<dbReference type="AlphaFoldDB" id="A0A974C7L9"/>
<evidence type="ECO:0000313" key="2">
    <source>
        <dbReference type="EMBL" id="OCT67365.1"/>
    </source>
</evidence>
<name>A0A974C7L9_XENLA</name>
<evidence type="ECO:0000313" key="3">
    <source>
        <dbReference type="Proteomes" id="UP000694892"/>
    </source>
</evidence>
<protein>
    <submittedName>
        <fullName evidence="2">Uncharacterized protein</fullName>
    </submittedName>
</protein>